<evidence type="ECO:0000313" key="4">
    <source>
        <dbReference type="Proteomes" id="UP001470230"/>
    </source>
</evidence>
<reference evidence="3 4" key="1">
    <citation type="submission" date="2024-04" db="EMBL/GenBank/DDBJ databases">
        <title>Tritrichomonas musculus Genome.</title>
        <authorList>
            <person name="Alves-Ferreira E."/>
            <person name="Grigg M."/>
            <person name="Lorenzi H."/>
            <person name="Galac M."/>
        </authorList>
    </citation>
    <scope>NUCLEOTIDE SEQUENCE [LARGE SCALE GENOMIC DNA]</scope>
    <source>
        <strain evidence="3 4">EAF2021</strain>
    </source>
</reference>
<dbReference type="PROSITE" id="PS00639">
    <property type="entry name" value="THIOL_PROTEASE_HIS"/>
    <property type="match status" value="1"/>
</dbReference>
<comment type="caution">
    <text evidence="3">The sequence shown here is derived from an EMBL/GenBank/DDBJ whole genome shotgun (WGS) entry which is preliminary data.</text>
</comment>
<organism evidence="3 4">
    <name type="scientific">Tritrichomonas musculus</name>
    <dbReference type="NCBI Taxonomy" id="1915356"/>
    <lineage>
        <taxon>Eukaryota</taxon>
        <taxon>Metamonada</taxon>
        <taxon>Parabasalia</taxon>
        <taxon>Tritrichomonadida</taxon>
        <taxon>Tritrichomonadidae</taxon>
        <taxon>Tritrichomonas</taxon>
    </lineage>
</organism>
<proteinExistence type="inferred from homology"/>
<sequence>MIYLFLIASKIYTSPRSTKLDLGNVSVKLPKAYDFLKEYPECDFGPLSQECGCCYAYGPLKAMSHRFCKFLGEKIQLSSQYIVACDIADNGCVGGCERSVLYFMEQHGVTDTKCHPWKSVRTYSQEFCEKCDNDSIPIKKYKAVYSSTYHYTGIEDIKKALYLDGPLSASIATDGQFSSYRGGIYTSSLKGKIEAGNHAVELIGWGTENNTDYWIILNQYGTHWGENGRMRIKMGTNEGLIESFLYGAQPLIDENLKKNKNGKKQKKKS</sequence>
<evidence type="ECO:0000259" key="2">
    <source>
        <dbReference type="SMART" id="SM00645"/>
    </source>
</evidence>
<gene>
    <name evidence="3" type="ORF">M9Y10_045099</name>
</gene>
<dbReference type="InterPro" id="IPR013128">
    <property type="entry name" value="Peptidase_C1A"/>
</dbReference>
<dbReference type="Gene3D" id="3.90.70.10">
    <property type="entry name" value="Cysteine proteinases"/>
    <property type="match status" value="1"/>
</dbReference>
<dbReference type="PANTHER" id="PTHR12411">
    <property type="entry name" value="CYSTEINE PROTEASE FAMILY C1-RELATED"/>
    <property type="match status" value="1"/>
</dbReference>
<dbReference type="InterPro" id="IPR025660">
    <property type="entry name" value="Pept_his_AS"/>
</dbReference>
<dbReference type="Pfam" id="PF00112">
    <property type="entry name" value="Peptidase_C1"/>
    <property type="match status" value="1"/>
</dbReference>
<dbReference type="SMART" id="SM00645">
    <property type="entry name" value="Pept_C1"/>
    <property type="match status" value="1"/>
</dbReference>
<evidence type="ECO:0000256" key="1">
    <source>
        <dbReference type="ARBA" id="ARBA00008455"/>
    </source>
</evidence>
<name>A0ABR2JUA3_9EUKA</name>
<dbReference type="SUPFAM" id="SSF54001">
    <property type="entry name" value="Cysteine proteinases"/>
    <property type="match status" value="1"/>
</dbReference>
<evidence type="ECO:0000313" key="3">
    <source>
        <dbReference type="EMBL" id="KAK8882457.1"/>
    </source>
</evidence>
<dbReference type="InterPro" id="IPR038765">
    <property type="entry name" value="Papain-like_cys_pep_sf"/>
</dbReference>
<dbReference type="EMBL" id="JAPFFF010000009">
    <property type="protein sequence ID" value="KAK8882457.1"/>
    <property type="molecule type" value="Genomic_DNA"/>
</dbReference>
<feature type="domain" description="Peptidase C1A papain C-terminal" evidence="2">
    <location>
        <begin position="29"/>
        <end position="249"/>
    </location>
</feature>
<dbReference type="Proteomes" id="UP001470230">
    <property type="component" value="Unassembled WGS sequence"/>
</dbReference>
<keyword evidence="4" id="KW-1185">Reference proteome</keyword>
<dbReference type="InterPro" id="IPR000668">
    <property type="entry name" value="Peptidase_C1A_C"/>
</dbReference>
<accession>A0ABR2JUA3</accession>
<protein>
    <recommendedName>
        <fullName evidence="2">Peptidase C1A papain C-terminal domain-containing protein</fullName>
    </recommendedName>
</protein>
<comment type="similarity">
    <text evidence="1">Belongs to the peptidase C1 family.</text>
</comment>